<dbReference type="Proteomes" id="UP000063718">
    <property type="component" value="Unassembled WGS sequence"/>
</dbReference>
<proteinExistence type="predicted"/>
<protein>
    <submittedName>
        <fullName evidence="1">Coenzyme F420-dependent N5,N10-methylene tetrahydromethanopterin reductase and related flavin-dependent oxidoreductases</fullName>
    </submittedName>
</protein>
<organism evidence="1">
    <name type="scientific">Moorella thermoacetica Y72</name>
    <dbReference type="NCBI Taxonomy" id="1325331"/>
    <lineage>
        <taxon>Bacteria</taxon>
        <taxon>Bacillati</taxon>
        <taxon>Bacillota</taxon>
        <taxon>Clostridia</taxon>
        <taxon>Neomoorellales</taxon>
        <taxon>Neomoorellaceae</taxon>
        <taxon>Neomoorella</taxon>
    </lineage>
</organism>
<name>A0A0S6UGT2_NEOTH</name>
<evidence type="ECO:0000313" key="1">
    <source>
        <dbReference type="EMBL" id="GAF26684.1"/>
    </source>
</evidence>
<gene>
    <name evidence="1" type="ORF">MTY_2024</name>
</gene>
<dbReference type="EMBL" id="DF238840">
    <property type="protein sequence ID" value="GAF26684.1"/>
    <property type="molecule type" value="Genomic_DNA"/>
</dbReference>
<sequence>MQGYPLILQGKSRKTLRDFPTRLLGMFFNIGHCCPDSRELFSILVGNLQVEFLFQGHDEFYDIQGIGIQVLKGGLHGYRVFLDPQLLSDDPLDFFKNVH</sequence>
<reference evidence="1" key="1">
    <citation type="journal article" date="2014" name="Gene">
        <title>Genome-guided analysis of transformation efficiency and carbon dioxide assimilation by Moorella thermoacetica Y72.</title>
        <authorList>
            <person name="Tsukahara K."/>
            <person name="Kita A."/>
            <person name="Nakashimada Y."/>
            <person name="Hoshino T."/>
            <person name="Murakami K."/>
        </authorList>
    </citation>
    <scope>NUCLEOTIDE SEQUENCE [LARGE SCALE GENOMIC DNA]</scope>
    <source>
        <strain evidence="1">Y72</strain>
    </source>
</reference>
<dbReference type="AlphaFoldDB" id="A0A0S6UGT2"/>
<accession>A0A0S6UGT2</accession>